<evidence type="ECO:0000256" key="3">
    <source>
        <dbReference type="ARBA" id="ARBA00012966"/>
    </source>
</evidence>
<evidence type="ECO:0000256" key="2">
    <source>
        <dbReference type="ARBA" id="ARBA00008142"/>
    </source>
</evidence>
<keyword evidence="5 13" id="KW-0597">Phosphoprotein</keyword>
<evidence type="ECO:0000256" key="1">
    <source>
        <dbReference type="ARBA" id="ARBA00001946"/>
    </source>
</evidence>
<comment type="catalytic activity">
    <reaction evidence="13 16">
        <text>a 2'-deoxyribonucleoside 5'-diphosphate + ATP = a 2'-deoxyribonucleoside 5'-triphosphate + ADP</text>
        <dbReference type="Rhea" id="RHEA:44640"/>
        <dbReference type="ChEBI" id="CHEBI:30616"/>
        <dbReference type="ChEBI" id="CHEBI:61560"/>
        <dbReference type="ChEBI" id="CHEBI:73316"/>
        <dbReference type="ChEBI" id="CHEBI:456216"/>
        <dbReference type="EC" id="2.7.4.6"/>
    </reaction>
</comment>
<dbReference type="GO" id="GO:0006228">
    <property type="term" value="P:UTP biosynthetic process"/>
    <property type="evidence" value="ECO:0007669"/>
    <property type="project" value="UniProtKB-UniRule"/>
</dbReference>
<accession>A0A7G9YXL6</accession>
<evidence type="ECO:0000256" key="10">
    <source>
        <dbReference type="ARBA" id="ARBA00022840"/>
    </source>
</evidence>
<evidence type="ECO:0000256" key="7">
    <source>
        <dbReference type="ARBA" id="ARBA00022723"/>
    </source>
</evidence>
<comment type="function">
    <text evidence="13">Major role in the synthesis of nucleoside triphosphates other than ATP. The ATP gamma phosphate is transferred to the NDP beta phosphate via a ping-pong mechanism, using a phosphorylated active-site intermediate.</text>
</comment>
<dbReference type="EC" id="2.7.4.6" evidence="3 13"/>
<feature type="binding site" evidence="13 14">
    <location>
        <position position="60"/>
    </location>
    <ligand>
        <name>ATP</name>
        <dbReference type="ChEBI" id="CHEBI:30616"/>
    </ligand>
</feature>
<evidence type="ECO:0000256" key="16">
    <source>
        <dbReference type="RuleBase" id="RU004013"/>
    </source>
</evidence>
<dbReference type="Pfam" id="PF00334">
    <property type="entry name" value="NDK"/>
    <property type="match status" value="1"/>
</dbReference>
<sequence length="138" mass="15525">MMKKERTFLMIKPESVERGHIGEILGRFERNGFRIVALKLAKLSRGLAEKQYEEHRGKDFFDDLVSYMSSAPTVSIVMEGENVIAAAREMAGVTDPKRAKLGTIRADYGIDVQRNAIHASDSEKSAKREISIHFGQLE</sequence>
<dbReference type="InterPro" id="IPR034907">
    <property type="entry name" value="NDK-like_dom"/>
</dbReference>
<evidence type="ECO:0000256" key="14">
    <source>
        <dbReference type="PROSITE-ProRule" id="PRU00706"/>
    </source>
</evidence>
<evidence type="ECO:0000256" key="12">
    <source>
        <dbReference type="ARBA" id="ARBA00023080"/>
    </source>
</evidence>
<dbReference type="SUPFAM" id="SSF54919">
    <property type="entry name" value="Nucleoside diphosphate kinase, NDK"/>
    <property type="match status" value="1"/>
</dbReference>
<feature type="binding site" evidence="13 14">
    <location>
        <position position="88"/>
    </location>
    <ligand>
        <name>ATP</name>
        <dbReference type="ChEBI" id="CHEBI:30616"/>
    </ligand>
</feature>
<evidence type="ECO:0000256" key="4">
    <source>
        <dbReference type="ARBA" id="ARBA00017632"/>
    </source>
</evidence>
<dbReference type="GO" id="GO:0005737">
    <property type="term" value="C:cytoplasm"/>
    <property type="evidence" value="ECO:0007669"/>
    <property type="project" value="UniProtKB-SubCell"/>
</dbReference>
<dbReference type="PROSITE" id="PS51374">
    <property type="entry name" value="NDPK_LIKE"/>
    <property type="match status" value="1"/>
</dbReference>
<gene>
    <name evidence="13 18" type="primary">ndk</name>
    <name evidence="18" type="ORF">KDAIOKAM_00019</name>
</gene>
<evidence type="ECO:0000256" key="15">
    <source>
        <dbReference type="RuleBase" id="RU004011"/>
    </source>
</evidence>
<dbReference type="InterPro" id="IPR036850">
    <property type="entry name" value="NDK-like_dom_sf"/>
</dbReference>
<dbReference type="PRINTS" id="PR01243">
    <property type="entry name" value="NUCDPKINASE"/>
</dbReference>
<comment type="cofactor">
    <cofactor evidence="1 13">
        <name>Mg(2+)</name>
        <dbReference type="ChEBI" id="CHEBI:18420"/>
    </cofactor>
</comment>
<evidence type="ECO:0000256" key="8">
    <source>
        <dbReference type="ARBA" id="ARBA00022741"/>
    </source>
</evidence>
<dbReference type="GO" id="GO:0004550">
    <property type="term" value="F:nucleoside diphosphate kinase activity"/>
    <property type="evidence" value="ECO:0007669"/>
    <property type="project" value="UniProtKB-UniRule"/>
</dbReference>
<keyword evidence="7 13" id="KW-0479">Metal-binding</keyword>
<evidence type="ECO:0000256" key="11">
    <source>
        <dbReference type="ARBA" id="ARBA00022842"/>
    </source>
</evidence>
<keyword evidence="11 13" id="KW-0460">Magnesium</keyword>
<comment type="catalytic activity">
    <reaction evidence="13">
        <text>a ribonucleoside 5'-diphosphate + ATP = a ribonucleoside 5'-triphosphate + ADP</text>
        <dbReference type="Rhea" id="RHEA:18113"/>
        <dbReference type="ChEBI" id="CHEBI:30616"/>
        <dbReference type="ChEBI" id="CHEBI:57930"/>
        <dbReference type="ChEBI" id="CHEBI:61557"/>
        <dbReference type="ChEBI" id="CHEBI:456216"/>
        <dbReference type="EC" id="2.7.4.6"/>
    </reaction>
</comment>
<comment type="similarity">
    <text evidence="2 13 14 15">Belongs to the NDK family.</text>
</comment>
<evidence type="ECO:0000256" key="13">
    <source>
        <dbReference type="HAMAP-Rule" id="MF_00451"/>
    </source>
</evidence>
<dbReference type="FunFam" id="3.30.70.141:FF:000003">
    <property type="entry name" value="Nucleoside diphosphate kinase"/>
    <property type="match status" value="1"/>
</dbReference>
<comment type="subcellular location">
    <subcellularLocation>
        <location evidence="13">Cytoplasm</location>
    </subcellularLocation>
</comment>
<feature type="binding site" evidence="13 14">
    <location>
        <position position="115"/>
    </location>
    <ligand>
        <name>ATP</name>
        <dbReference type="ChEBI" id="CHEBI:30616"/>
    </ligand>
</feature>
<keyword evidence="13" id="KW-0963">Cytoplasm</keyword>
<dbReference type="CDD" id="cd04413">
    <property type="entry name" value="NDPk_I"/>
    <property type="match status" value="1"/>
</dbReference>
<dbReference type="NCBIfam" id="NF001908">
    <property type="entry name" value="PRK00668.1"/>
    <property type="match status" value="1"/>
</dbReference>
<keyword evidence="9 13" id="KW-0418">Kinase</keyword>
<feature type="domain" description="Nucleoside diphosphate kinase-like" evidence="17">
    <location>
        <begin position="4"/>
        <end position="138"/>
    </location>
</feature>
<name>A0A7G9YXL6_9EURY</name>
<keyword evidence="8 13" id="KW-0547">Nucleotide-binding</keyword>
<evidence type="ECO:0000313" key="18">
    <source>
        <dbReference type="EMBL" id="QNO52750.1"/>
    </source>
</evidence>
<dbReference type="PROSITE" id="PS00469">
    <property type="entry name" value="NDPK"/>
    <property type="match status" value="1"/>
</dbReference>
<evidence type="ECO:0000256" key="5">
    <source>
        <dbReference type="ARBA" id="ARBA00022553"/>
    </source>
</evidence>
<keyword evidence="12 13" id="KW-0546">Nucleotide metabolism</keyword>
<dbReference type="GO" id="GO:0005524">
    <property type="term" value="F:ATP binding"/>
    <property type="evidence" value="ECO:0007669"/>
    <property type="project" value="UniProtKB-UniRule"/>
</dbReference>
<dbReference type="EMBL" id="MT631520">
    <property type="protein sequence ID" value="QNO52750.1"/>
    <property type="molecule type" value="Genomic_DNA"/>
</dbReference>
<dbReference type="AlphaFoldDB" id="A0A7G9YXL6"/>
<evidence type="ECO:0000259" key="17">
    <source>
        <dbReference type="SMART" id="SM00562"/>
    </source>
</evidence>
<dbReference type="PANTHER" id="PTHR11349">
    <property type="entry name" value="NUCLEOSIDE DIPHOSPHATE KINASE"/>
    <property type="match status" value="1"/>
</dbReference>
<dbReference type="GO" id="GO:0006241">
    <property type="term" value="P:CTP biosynthetic process"/>
    <property type="evidence" value="ECO:0007669"/>
    <property type="project" value="UniProtKB-UniRule"/>
</dbReference>
<dbReference type="InterPro" id="IPR001564">
    <property type="entry name" value="Nucleoside_diP_kinase"/>
</dbReference>
<feature type="active site" description="Pros-phosphohistidine intermediate" evidence="13 14">
    <location>
        <position position="118"/>
    </location>
</feature>
<dbReference type="HAMAP" id="MF_00451">
    <property type="entry name" value="NDP_kinase"/>
    <property type="match status" value="1"/>
</dbReference>
<dbReference type="GO" id="GO:0046872">
    <property type="term" value="F:metal ion binding"/>
    <property type="evidence" value="ECO:0007669"/>
    <property type="project" value="UniProtKB-KW"/>
</dbReference>
<dbReference type="Gene3D" id="3.30.70.141">
    <property type="entry name" value="Nucleoside diphosphate kinase-like domain"/>
    <property type="match status" value="1"/>
</dbReference>
<dbReference type="GO" id="GO:0006183">
    <property type="term" value="P:GTP biosynthetic process"/>
    <property type="evidence" value="ECO:0007669"/>
    <property type="project" value="UniProtKB-UniRule"/>
</dbReference>
<evidence type="ECO:0000256" key="9">
    <source>
        <dbReference type="ARBA" id="ARBA00022777"/>
    </source>
</evidence>
<feature type="binding site" evidence="13 14">
    <location>
        <position position="94"/>
    </location>
    <ligand>
        <name>ATP</name>
        <dbReference type="ChEBI" id="CHEBI:30616"/>
    </ligand>
</feature>
<evidence type="ECO:0000256" key="6">
    <source>
        <dbReference type="ARBA" id="ARBA00022679"/>
    </source>
</evidence>
<keyword evidence="10 13" id="KW-0067">ATP-binding</keyword>
<reference evidence="18" key="1">
    <citation type="submission" date="2020-06" db="EMBL/GenBank/DDBJ databases">
        <title>Unique genomic features of the anaerobic methanotrophic archaea.</title>
        <authorList>
            <person name="Chadwick G.L."/>
            <person name="Skennerton C.T."/>
            <person name="Laso-Perez R."/>
            <person name="Leu A.O."/>
            <person name="Speth D.R."/>
            <person name="Yu H."/>
            <person name="Morgan-Lang C."/>
            <person name="Hatzenpichler R."/>
            <person name="Goudeau D."/>
            <person name="Malmstrom R."/>
            <person name="Brazelton W.J."/>
            <person name="Woyke T."/>
            <person name="Hallam S.J."/>
            <person name="Tyson G.W."/>
            <person name="Wegener G."/>
            <person name="Boetius A."/>
            <person name="Orphan V."/>
        </authorList>
    </citation>
    <scope>NUCLEOTIDE SEQUENCE</scope>
</reference>
<proteinExistence type="inferred from homology"/>
<organism evidence="18">
    <name type="scientific">Candidatus Methanophagaceae archaeon ANME-1 ERB6</name>
    <dbReference type="NCBI Taxonomy" id="2759912"/>
    <lineage>
        <taxon>Archaea</taxon>
        <taxon>Methanobacteriati</taxon>
        <taxon>Methanobacteriota</taxon>
        <taxon>Stenosarchaea group</taxon>
        <taxon>Methanomicrobia</taxon>
        <taxon>Candidatus Methanophagales</taxon>
        <taxon>Candidatus Methanophagaceae</taxon>
    </lineage>
</organism>
<protein>
    <recommendedName>
        <fullName evidence="4 13">Nucleoside diphosphate kinase</fullName>
        <shortName evidence="13">NDK</shortName>
        <shortName evidence="13">NDP kinase</shortName>
        <ecNumber evidence="3 13">2.7.4.6</ecNumber>
    </recommendedName>
    <alternativeName>
        <fullName evidence="13">Nucleoside-2-P kinase</fullName>
    </alternativeName>
</protein>
<feature type="binding site" evidence="13 14">
    <location>
        <position position="12"/>
    </location>
    <ligand>
        <name>ATP</name>
        <dbReference type="ChEBI" id="CHEBI:30616"/>
    </ligand>
</feature>
<dbReference type="InterPro" id="IPR023005">
    <property type="entry name" value="Nucleoside_diP_kinase_AS"/>
</dbReference>
<dbReference type="SMART" id="SM00562">
    <property type="entry name" value="NDK"/>
    <property type="match status" value="1"/>
</dbReference>
<keyword evidence="6 13" id="KW-0808">Transferase</keyword>
<feature type="binding site" evidence="13 14">
    <location>
        <position position="105"/>
    </location>
    <ligand>
        <name>ATP</name>
        <dbReference type="ChEBI" id="CHEBI:30616"/>
    </ligand>
</feature>